<accession>A0A7R9BM40</accession>
<reference evidence="1" key="1">
    <citation type="submission" date="2020-11" db="EMBL/GenBank/DDBJ databases">
        <authorList>
            <person name="Tran Van P."/>
        </authorList>
    </citation>
    <scope>NUCLEOTIDE SEQUENCE</scope>
</reference>
<sequence length="166" mass="18428">MGLPLGLDAVVQTVLFLNQMVQLAQKDPSLVLGSEALRSIPTSLDRTHGMPECRVTAAKDSLRDLANVSPQLGRSDNNMQAVFRRHLTGPTGCRSAASPPPKTPCVTWPIRESFRHRLKVKCSVSSPDHTTLPTYDPALFKEFIPFRRLPSSDLGKALIRCRYYDI</sequence>
<proteinExistence type="predicted"/>
<evidence type="ECO:0000313" key="2">
    <source>
        <dbReference type="Proteomes" id="UP000678499"/>
    </source>
</evidence>
<gene>
    <name evidence="1" type="ORF">NMOB1V02_LOCUS4271</name>
</gene>
<name>A0A7R9BM40_9CRUS</name>
<dbReference type="AlphaFoldDB" id="A0A7R9BM40"/>
<dbReference type="EMBL" id="CAJPEX010000642">
    <property type="protein sequence ID" value="CAG0916664.1"/>
    <property type="molecule type" value="Genomic_DNA"/>
</dbReference>
<dbReference type="EMBL" id="OA882679">
    <property type="protein sequence ID" value="CAD7276512.1"/>
    <property type="molecule type" value="Genomic_DNA"/>
</dbReference>
<organism evidence="1">
    <name type="scientific">Notodromas monacha</name>
    <dbReference type="NCBI Taxonomy" id="399045"/>
    <lineage>
        <taxon>Eukaryota</taxon>
        <taxon>Metazoa</taxon>
        <taxon>Ecdysozoa</taxon>
        <taxon>Arthropoda</taxon>
        <taxon>Crustacea</taxon>
        <taxon>Oligostraca</taxon>
        <taxon>Ostracoda</taxon>
        <taxon>Podocopa</taxon>
        <taxon>Podocopida</taxon>
        <taxon>Cypridocopina</taxon>
        <taxon>Cypridoidea</taxon>
        <taxon>Cyprididae</taxon>
        <taxon>Notodromas</taxon>
    </lineage>
</organism>
<keyword evidence="2" id="KW-1185">Reference proteome</keyword>
<evidence type="ECO:0000313" key="1">
    <source>
        <dbReference type="EMBL" id="CAD7276512.1"/>
    </source>
</evidence>
<dbReference type="Proteomes" id="UP000678499">
    <property type="component" value="Unassembled WGS sequence"/>
</dbReference>
<protein>
    <submittedName>
        <fullName evidence="1">Uncharacterized protein</fullName>
    </submittedName>
</protein>